<reference evidence="12 13" key="1">
    <citation type="submission" date="2024-02" db="EMBL/GenBank/DDBJ databases">
        <authorList>
            <person name="Daric V."/>
            <person name="Darras S."/>
        </authorList>
    </citation>
    <scope>NUCLEOTIDE SEQUENCE [LARGE SCALE GENOMIC DNA]</scope>
</reference>
<dbReference type="InterPro" id="IPR017948">
    <property type="entry name" value="TGFb_CS"/>
</dbReference>
<evidence type="ECO:0000256" key="9">
    <source>
        <dbReference type="SAM" id="MobiDB-lite"/>
    </source>
</evidence>
<dbReference type="Proteomes" id="UP001642483">
    <property type="component" value="Unassembled WGS sequence"/>
</dbReference>
<feature type="compositionally biased region" description="Basic residues" evidence="9">
    <location>
        <begin position="329"/>
        <end position="339"/>
    </location>
</feature>
<feature type="chain" id="PRO_5046255599" description="TGF-beta family profile domain-containing protein" evidence="10">
    <location>
        <begin position="26"/>
        <end position="443"/>
    </location>
</feature>
<evidence type="ECO:0000256" key="8">
    <source>
        <dbReference type="RuleBase" id="RU000354"/>
    </source>
</evidence>
<dbReference type="PROSITE" id="PS51362">
    <property type="entry name" value="TGF_BETA_2"/>
    <property type="match status" value="1"/>
</dbReference>
<feature type="domain" description="TGF-beta family profile" evidence="11">
    <location>
        <begin position="316"/>
        <end position="443"/>
    </location>
</feature>
<dbReference type="InterPro" id="IPR001111">
    <property type="entry name" value="TGF-b_propeptide"/>
</dbReference>
<dbReference type="SMART" id="SM00204">
    <property type="entry name" value="TGFB"/>
    <property type="match status" value="1"/>
</dbReference>
<keyword evidence="13" id="KW-1185">Reference proteome</keyword>
<evidence type="ECO:0000256" key="10">
    <source>
        <dbReference type="SAM" id="SignalP"/>
    </source>
</evidence>
<evidence type="ECO:0000256" key="1">
    <source>
        <dbReference type="ARBA" id="ARBA00004613"/>
    </source>
</evidence>
<feature type="compositionally biased region" description="Basic residues" evidence="9">
    <location>
        <begin position="313"/>
        <end position="322"/>
    </location>
</feature>
<dbReference type="InterPro" id="IPR029034">
    <property type="entry name" value="Cystine-knot_cytokine"/>
</dbReference>
<dbReference type="EMBL" id="CAWYQH010000046">
    <property type="protein sequence ID" value="CAK8678306.1"/>
    <property type="molecule type" value="Genomic_DNA"/>
</dbReference>
<dbReference type="Pfam" id="PF00019">
    <property type="entry name" value="TGF_beta"/>
    <property type="match status" value="1"/>
</dbReference>
<accession>A0ABP0FHW2</accession>
<organism evidence="12 13">
    <name type="scientific">Clavelina lepadiformis</name>
    <name type="common">Light-bulb sea squirt</name>
    <name type="synonym">Ascidia lepadiformis</name>
    <dbReference type="NCBI Taxonomy" id="159417"/>
    <lineage>
        <taxon>Eukaryota</taxon>
        <taxon>Metazoa</taxon>
        <taxon>Chordata</taxon>
        <taxon>Tunicata</taxon>
        <taxon>Ascidiacea</taxon>
        <taxon>Aplousobranchia</taxon>
        <taxon>Clavelinidae</taxon>
        <taxon>Clavelina</taxon>
    </lineage>
</organism>
<evidence type="ECO:0000256" key="3">
    <source>
        <dbReference type="ARBA" id="ARBA00022525"/>
    </source>
</evidence>
<dbReference type="PANTHER" id="PTHR11848:SF263">
    <property type="entry name" value="PROTEIN DECAPENTAPLEGIC"/>
    <property type="match status" value="1"/>
</dbReference>
<evidence type="ECO:0000313" key="13">
    <source>
        <dbReference type="Proteomes" id="UP001642483"/>
    </source>
</evidence>
<dbReference type="InterPro" id="IPR001839">
    <property type="entry name" value="TGF-b_C"/>
</dbReference>
<comment type="subcellular location">
    <subcellularLocation>
        <location evidence="1">Secreted</location>
    </subcellularLocation>
</comment>
<proteinExistence type="inferred from homology"/>
<keyword evidence="3" id="KW-0964">Secreted</keyword>
<evidence type="ECO:0000256" key="4">
    <source>
        <dbReference type="ARBA" id="ARBA00022729"/>
    </source>
</evidence>
<comment type="similarity">
    <text evidence="2 8">Belongs to the TGF-beta family.</text>
</comment>
<evidence type="ECO:0000256" key="7">
    <source>
        <dbReference type="ARBA" id="ARBA00023180"/>
    </source>
</evidence>
<dbReference type="Gene3D" id="2.60.120.970">
    <property type="match status" value="1"/>
</dbReference>
<dbReference type="PANTHER" id="PTHR11848">
    <property type="entry name" value="TGF-BETA FAMILY"/>
    <property type="match status" value="1"/>
</dbReference>
<name>A0ABP0FHW2_CLALP</name>
<feature type="region of interest" description="Disordered" evidence="9">
    <location>
        <begin position="287"/>
        <end position="339"/>
    </location>
</feature>
<dbReference type="Pfam" id="PF00688">
    <property type="entry name" value="TGFb_propeptide"/>
    <property type="match status" value="1"/>
</dbReference>
<evidence type="ECO:0000256" key="5">
    <source>
        <dbReference type="ARBA" id="ARBA00023030"/>
    </source>
</evidence>
<evidence type="ECO:0000256" key="6">
    <source>
        <dbReference type="ARBA" id="ARBA00023157"/>
    </source>
</evidence>
<evidence type="ECO:0000259" key="11">
    <source>
        <dbReference type="PROSITE" id="PS51362"/>
    </source>
</evidence>
<keyword evidence="5 8" id="KW-0339">Growth factor</keyword>
<keyword evidence="6" id="KW-1015">Disulfide bond</keyword>
<dbReference type="PROSITE" id="PS00250">
    <property type="entry name" value="TGF_BETA_1"/>
    <property type="match status" value="1"/>
</dbReference>
<dbReference type="Gene3D" id="2.10.90.10">
    <property type="entry name" value="Cystine-knot cytokines"/>
    <property type="match status" value="1"/>
</dbReference>
<keyword evidence="4 10" id="KW-0732">Signal</keyword>
<evidence type="ECO:0000313" key="12">
    <source>
        <dbReference type="EMBL" id="CAK8678306.1"/>
    </source>
</evidence>
<gene>
    <name evidence="12" type="ORF">CVLEPA_LOCUS8234</name>
</gene>
<protein>
    <recommendedName>
        <fullName evidence="11">TGF-beta family profile domain-containing protein</fullName>
    </recommendedName>
</protein>
<comment type="caution">
    <text evidence="12">The sequence shown here is derived from an EMBL/GenBank/DDBJ whole genome shotgun (WGS) entry which is preliminary data.</text>
</comment>
<dbReference type="InterPro" id="IPR015615">
    <property type="entry name" value="TGF-beta-rel"/>
</dbReference>
<dbReference type="SUPFAM" id="SSF57501">
    <property type="entry name" value="Cystine-knot cytokines"/>
    <property type="match status" value="1"/>
</dbReference>
<keyword evidence="7" id="KW-0325">Glycoprotein</keyword>
<feature type="signal peptide" evidence="10">
    <location>
        <begin position="1"/>
        <end position="25"/>
    </location>
</feature>
<evidence type="ECO:0000256" key="2">
    <source>
        <dbReference type="ARBA" id="ARBA00006656"/>
    </source>
</evidence>
<sequence length="443" mass="51222">MMVTLANWTILVTMVLLSIFNLSSGLLPSVGRTNLIQHAAKYTSGTREEEEAIVVEFEKKLLNMFGLKRRPTPQKGIQIPRLMQHLYKAHLGDTYDGQQNLVDSWETGFDLPPTDIMSRVNTARSFHHIDDDEYYPGIQDNHVRLRFDLSTLPEHEVIGASELLLHREALAHHLLDHGNHAHRINIYEIIKMPEQDGQGSDSAKRRGIRYGGSENQPITRLLDTRLIDVRNSTWERFDVNLATMKWAKNHHRDNHGLIVEVVSEDGSAPTGEEKRHVRLKRDLHDDVSEHEWPHRRPTLLTYTHDGKDTTLQRRSRSKRNSRKRDVNSSKRRRKRKRRSRSCERHNLYVDFNEVGWTDWIVAPHGYDAYFCKGECAFPLAEHLNATNHAIVQTLVNSVESNMAPRPCCVPTELDSISMLYLDEYELVVLKSYEQMEVKACGCR</sequence>